<keyword evidence="2" id="KW-0378">Hydrolase</keyword>
<gene>
    <name evidence="2" type="ORF">LWF01_10830</name>
</gene>
<organism evidence="2 3">
    <name type="scientific">Saxibacter everestensis</name>
    <dbReference type="NCBI Taxonomy" id="2909229"/>
    <lineage>
        <taxon>Bacteria</taxon>
        <taxon>Bacillati</taxon>
        <taxon>Actinomycetota</taxon>
        <taxon>Actinomycetes</taxon>
        <taxon>Micrococcales</taxon>
        <taxon>Brevibacteriaceae</taxon>
        <taxon>Saxibacter</taxon>
    </lineage>
</organism>
<dbReference type="PRINTS" id="PR00111">
    <property type="entry name" value="ABHYDROLASE"/>
</dbReference>
<accession>A0ABY8QQU8</accession>
<dbReference type="InterPro" id="IPR000073">
    <property type="entry name" value="AB_hydrolase_1"/>
</dbReference>
<feature type="domain" description="AB hydrolase-1" evidence="1">
    <location>
        <begin position="51"/>
        <end position="275"/>
    </location>
</feature>
<dbReference type="EMBL" id="CP090958">
    <property type="protein sequence ID" value="WGW10631.1"/>
    <property type="molecule type" value="Genomic_DNA"/>
</dbReference>
<protein>
    <submittedName>
        <fullName evidence="2">Alpha/beta hydrolase</fullName>
    </submittedName>
</protein>
<keyword evidence="3" id="KW-1185">Reference proteome</keyword>
<name>A0ABY8QQU8_9MICO</name>
<sequence length="290" mass="30982">MERTPQGSCAAPGRFVDAPTRMVPVAGAEFVYRDLGSEHANGVPLVGLAHLGANLDSWDPEVVDPLAAERRVILIGYRGVGASAGAVRDRFEDMAADAITVIRALGLSRVDLLGLSMGGMVAQAIIEQAPDLVDRVILAGAGPQCGPSLTRMTGVFVRGIVRGVATFTNPTTLLFFTRTRNGKQAAKAYHARLKRRRAGRDKPVTPAVLRAQLRAVNRWGHQRPAPSAGSIGPVLVLHGDTDRMVPSGNADALLQQIPDAQVRIFPDSGHGVVFQNRQAVTDLTGRFLHR</sequence>
<dbReference type="Pfam" id="PF00561">
    <property type="entry name" value="Abhydrolase_1"/>
    <property type="match status" value="1"/>
</dbReference>
<evidence type="ECO:0000259" key="1">
    <source>
        <dbReference type="Pfam" id="PF00561"/>
    </source>
</evidence>
<evidence type="ECO:0000313" key="2">
    <source>
        <dbReference type="EMBL" id="WGW10631.1"/>
    </source>
</evidence>
<evidence type="ECO:0000313" key="3">
    <source>
        <dbReference type="Proteomes" id="UP001209083"/>
    </source>
</evidence>
<reference evidence="2 3" key="1">
    <citation type="submission" date="2023-05" db="EMBL/GenBank/DDBJ databases">
        <title>Lithophilousrod everest ZFBP1038 complete genpme.</title>
        <authorList>
            <person name="Tian M."/>
        </authorList>
    </citation>
    <scope>NUCLEOTIDE SEQUENCE [LARGE SCALE GENOMIC DNA]</scope>
    <source>
        <strain evidence="2 3">ZFBP1038</strain>
    </source>
</reference>
<dbReference type="InterPro" id="IPR050471">
    <property type="entry name" value="AB_hydrolase"/>
</dbReference>
<dbReference type="RefSeq" id="WP_349637411.1">
    <property type="nucleotide sequence ID" value="NZ_CP090958.1"/>
</dbReference>
<dbReference type="SUPFAM" id="SSF53474">
    <property type="entry name" value="alpha/beta-Hydrolases"/>
    <property type="match status" value="1"/>
</dbReference>
<proteinExistence type="predicted"/>
<dbReference type="PANTHER" id="PTHR43433">
    <property type="entry name" value="HYDROLASE, ALPHA/BETA FOLD FAMILY PROTEIN"/>
    <property type="match status" value="1"/>
</dbReference>
<dbReference type="GO" id="GO:0016787">
    <property type="term" value="F:hydrolase activity"/>
    <property type="evidence" value="ECO:0007669"/>
    <property type="project" value="UniProtKB-KW"/>
</dbReference>
<dbReference type="InterPro" id="IPR029058">
    <property type="entry name" value="AB_hydrolase_fold"/>
</dbReference>
<dbReference type="Gene3D" id="3.40.50.1820">
    <property type="entry name" value="alpha/beta hydrolase"/>
    <property type="match status" value="1"/>
</dbReference>
<dbReference type="PANTHER" id="PTHR43433:SF5">
    <property type="entry name" value="AB HYDROLASE-1 DOMAIN-CONTAINING PROTEIN"/>
    <property type="match status" value="1"/>
</dbReference>
<dbReference type="Proteomes" id="UP001209083">
    <property type="component" value="Chromosome"/>
</dbReference>